<gene>
    <name evidence="3" type="ORF">M9Y10_027772</name>
</gene>
<comment type="caution">
    <text evidence="3">The sequence shown here is derived from an EMBL/GenBank/DDBJ whole genome shotgun (WGS) entry which is preliminary data.</text>
</comment>
<dbReference type="InterPro" id="IPR001715">
    <property type="entry name" value="CH_dom"/>
</dbReference>
<organism evidence="3 4">
    <name type="scientific">Tritrichomonas musculus</name>
    <dbReference type="NCBI Taxonomy" id="1915356"/>
    <lineage>
        <taxon>Eukaryota</taxon>
        <taxon>Metamonada</taxon>
        <taxon>Parabasalia</taxon>
        <taxon>Tritrichomonadida</taxon>
        <taxon>Tritrichomonadidae</taxon>
        <taxon>Tritrichomonas</taxon>
    </lineage>
</organism>
<dbReference type="Pfam" id="PF00307">
    <property type="entry name" value="CH"/>
    <property type="match status" value="2"/>
</dbReference>
<feature type="compositionally biased region" description="Pro residues" evidence="1">
    <location>
        <begin position="261"/>
        <end position="284"/>
    </location>
</feature>
<dbReference type="PANTHER" id="PTHR11915">
    <property type="entry name" value="SPECTRIN/FILAMIN RELATED CYTOSKELETAL PROTEIN"/>
    <property type="match status" value="1"/>
</dbReference>
<dbReference type="InterPro" id="IPR035992">
    <property type="entry name" value="Ricin_B-like_lectins"/>
</dbReference>
<accession>A0ABR2H3Z3</accession>
<sequence length="483" mass="53973">MSSTQDSNENISLQVKVYSRWVSNQLTKGNADVQVHDISKDLSNGVALVELAKILTGKEPKHEWANTPKKPIDMIKNADLSVQMFFEDGVHLIGIAGKDVHDNNVKLIRGYIWTLIQRYSIGRSTFNDKNKANNRTKNIKDILRQWAIDRTTNHPNVHNLQPYGLAMCALLDTYVPDKINYFKLNPSDDQHNVELACKVMKELGIPLYILPGDVNGGTVDEKALLTQLSAAKICLEKLPPVDVKVEENRIISHLSDCVPVEEPPAPVEEPPAPVAVPEPAPAPVEPETESDSEDVEPVVKEPVFVPGQVSGDNSQYAGKKFGLIMTLNESDYNDGKQIDLTKPDELFFGENIQLALTMAPDKHAFLNPAGQKLTVAQPNIENDVFQQFVFGQNNWNTVIDSVQQQGMVWDVADESNLNPPEGTPFYLFMFHGRHNQHFVYKDNMIYAKQNGHVVTFVGGDEPFVMMPPSNILKARQTFTIQLL</sequence>
<dbReference type="Gene3D" id="1.10.418.10">
    <property type="entry name" value="Calponin-like domain"/>
    <property type="match status" value="2"/>
</dbReference>
<evidence type="ECO:0000313" key="4">
    <source>
        <dbReference type="Proteomes" id="UP001470230"/>
    </source>
</evidence>
<feature type="domain" description="Calponin-homology (CH)" evidence="2">
    <location>
        <begin position="12"/>
        <end position="120"/>
    </location>
</feature>
<dbReference type="SUPFAM" id="SSF47576">
    <property type="entry name" value="Calponin-homology domain, CH-domain"/>
    <property type="match status" value="1"/>
</dbReference>
<feature type="region of interest" description="Disordered" evidence="1">
    <location>
        <begin position="259"/>
        <end position="295"/>
    </location>
</feature>
<feature type="domain" description="Calponin-homology (CH)" evidence="2">
    <location>
        <begin position="137"/>
        <end position="236"/>
    </location>
</feature>
<reference evidence="3 4" key="1">
    <citation type="submission" date="2024-04" db="EMBL/GenBank/DDBJ databases">
        <title>Tritrichomonas musculus Genome.</title>
        <authorList>
            <person name="Alves-Ferreira E."/>
            <person name="Grigg M."/>
            <person name="Lorenzi H."/>
            <person name="Galac M."/>
        </authorList>
    </citation>
    <scope>NUCLEOTIDE SEQUENCE [LARGE SCALE GENOMIC DNA]</scope>
    <source>
        <strain evidence="3 4">EAF2021</strain>
    </source>
</reference>
<dbReference type="Proteomes" id="UP001470230">
    <property type="component" value="Unassembled WGS sequence"/>
</dbReference>
<dbReference type="SMART" id="SM00033">
    <property type="entry name" value="CH"/>
    <property type="match status" value="2"/>
</dbReference>
<evidence type="ECO:0000313" key="3">
    <source>
        <dbReference type="EMBL" id="KAK8840940.1"/>
    </source>
</evidence>
<evidence type="ECO:0000256" key="1">
    <source>
        <dbReference type="SAM" id="MobiDB-lite"/>
    </source>
</evidence>
<dbReference type="InterPro" id="IPR036872">
    <property type="entry name" value="CH_dom_sf"/>
</dbReference>
<dbReference type="SUPFAM" id="SSF50370">
    <property type="entry name" value="Ricin B-like lectins"/>
    <property type="match status" value="1"/>
</dbReference>
<protein>
    <submittedName>
        <fullName evidence="3">Alpha-actinin</fullName>
    </submittedName>
</protein>
<evidence type="ECO:0000259" key="2">
    <source>
        <dbReference type="PROSITE" id="PS50021"/>
    </source>
</evidence>
<dbReference type="EMBL" id="JAPFFF010000043">
    <property type="protein sequence ID" value="KAK8840940.1"/>
    <property type="molecule type" value="Genomic_DNA"/>
</dbReference>
<dbReference type="PROSITE" id="PS50021">
    <property type="entry name" value="CH"/>
    <property type="match status" value="2"/>
</dbReference>
<keyword evidence="4" id="KW-1185">Reference proteome</keyword>
<feature type="compositionally biased region" description="Acidic residues" evidence="1">
    <location>
        <begin position="286"/>
        <end position="295"/>
    </location>
</feature>
<proteinExistence type="predicted"/>
<name>A0ABR2H3Z3_9EUKA</name>